<feature type="region of interest" description="Disordered" evidence="4">
    <location>
        <begin position="489"/>
        <end position="510"/>
    </location>
</feature>
<reference evidence="6 7" key="1">
    <citation type="submission" date="2021-01" db="EMBL/GenBank/DDBJ databases">
        <title>Genome public.</title>
        <authorList>
            <person name="Liu C."/>
            <person name="Sun Q."/>
        </authorList>
    </citation>
    <scope>NUCLEOTIDE SEQUENCE [LARGE SCALE GENOMIC DNA]</scope>
    <source>
        <strain evidence="6 7">JC656</strain>
    </source>
</reference>
<evidence type="ECO:0000259" key="5">
    <source>
        <dbReference type="PROSITE" id="PS50043"/>
    </source>
</evidence>
<dbReference type="Pfam" id="PF00196">
    <property type="entry name" value="GerE"/>
    <property type="match status" value="1"/>
</dbReference>
<protein>
    <submittedName>
        <fullName evidence="6">Helix-turn-helix transcriptional regulator</fullName>
    </submittedName>
</protein>
<dbReference type="InterPro" id="IPR016032">
    <property type="entry name" value="Sig_transdc_resp-reg_C-effctor"/>
</dbReference>
<dbReference type="PRINTS" id="PR00038">
    <property type="entry name" value="HTHLUXR"/>
</dbReference>
<proteinExistence type="predicted"/>
<dbReference type="Gene3D" id="1.10.10.10">
    <property type="entry name" value="Winged helix-like DNA-binding domain superfamily/Winged helix DNA-binding domain"/>
    <property type="match status" value="1"/>
</dbReference>
<evidence type="ECO:0000313" key="7">
    <source>
        <dbReference type="Proteomes" id="UP000639051"/>
    </source>
</evidence>
<feature type="domain" description="HTH luxR-type" evidence="5">
    <location>
        <begin position="862"/>
        <end position="927"/>
    </location>
</feature>
<dbReference type="RefSeq" id="WP_189693405.1">
    <property type="nucleotide sequence ID" value="NZ_BNCM01000005.1"/>
</dbReference>
<dbReference type="PANTHER" id="PTHR44688:SF16">
    <property type="entry name" value="DNA-BINDING TRANSCRIPTIONAL ACTIVATOR DEVR_DOSR"/>
    <property type="match status" value="1"/>
</dbReference>
<dbReference type="InterPro" id="IPR000792">
    <property type="entry name" value="Tscrpt_reg_LuxR_C"/>
</dbReference>
<dbReference type="CDD" id="cd06170">
    <property type="entry name" value="LuxR_C_like"/>
    <property type="match status" value="1"/>
</dbReference>
<evidence type="ECO:0000256" key="3">
    <source>
        <dbReference type="ARBA" id="ARBA00023163"/>
    </source>
</evidence>
<keyword evidence="2" id="KW-0238">DNA-binding</keyword>
<dbReference type="SUPFAM" id="SSF46894">
    <property type="entry name" value="C-terminal effector domain of the bipartite response regulators"/>
    <property type="match status" value="1"/>
</dbReference>
<dbReference type="InterPro" id="IPR036388">
    <property type="entry name" value="WH-like_DNA-bd_sf"/>
</dbReference>
<dbReference type="EMBL" id="JAERRC010000010">
    <property type="protein sequence ID" value="MBL0704404.1"/>
    <property type="molecule type" value="Genomic_DNA"/>
</dbReference>
<comment type="caution">
    <text evidence="6">The sequence shown here is derived from an EMBL/GenBank/DDBJ whole genome shotgun (WGS) entry which is preliminary data.</text>
</comment>
<keyword evidence="1" id="KW-0805">Transcription regulation</keyword>
<evidence type="ECO:0000256" key="1">
    <source>
        <dbReference type="ARBA" id="ARBA00023015"/>
    </source>
</evidence>
<dbReference type="PANTHER" id="PTHR44688">
    <property type="entry name" value="DNA-BINDING TRANSCRIPTIONAL ACTIVATOR DEVR_DOSR"/>
    <property type="match status" value="1"/>
</dbReference>
<evidence type="ECO:0000313" key="6">
    <source>
        <dbReference type="EMBL" id="MBL0704404.1"/>
    </source>
</evidence>
<organism evidence="6 7">
    <name type="scientific">Sinomonas cellulolyticus</name>
    <dbReference type="NCBI Taxonomy" id="2801916"/>
    <lineage>
        <taxon>Bacteria</taxon>
        <taxon>Bacillati</taxon>
        <taxon>Actinomycetota</taxon>
        <taxon>Actinomycetes</taxon>
        <taxon>Micrococcales</taxon>
        <taxon>Micrococcaceae</taxon>
        <taxon>Sinomonas</taxon>
    </lineage>
</organism>
<dbReference type="SMART" id="SM00421">
    <property type="entry name" value="HTH_LUXR"/>
    <property type="match status" value="1"/>
</dbReference>
<keyword evidence="7" id="KW-1185">Reference proteome</keyword>
<gene>
    <name evidence="6" type="ORF">JJE72_02660</name>
</gene>
<name>A0ABS1JYD8_9MICC</name>
<dbReference type="Proteomes" id="UP000639051">
    <property type="component" value="Unassembled WGS sequence"/>
</dbReference>
<keyword evidence="3" id="KW-0804">Transcription</keyword>
<evidence type="ECO:0000256" key="2">
    <source>
        <dbReference type="ARBA" id="ARBA00023125"/>
    </source>
</evidence>
<dbReference type="PROSITE" id="PS50043">
    <property type="entry name" value="HTH_LUXR_2"/>
    <property type="match status" value="1"/>
</dbReference>
<evidence type="ECO:0000256" key="4">
    <source>
        <dbReference type="SAM" id="MobiDB-lite"/>
    </source>
</evidence>
<sequence>MRLGLSGDGHLAREARARVGDRLAWARVVRARDVGNALEALADPATFGVVITGDPSLAKSAVGSVVLNDLEATHHTVRLRSTIVGTETPYGALAVLLARLPEDAQDDPVSIMRGIIALLTAAAGGRPTVLLLETSNNLDELSTATLVNIMVTGTAKLVVVADRASDLPADFHWMLAEERLREVPLSTLSADAMHAGLRELLGGIVPQTVSLQLEALSRGNPQVAFLTVAELLARGDLEAVDGVWVLAPDADTTGMRQLDDLVRARIERLPAGIKSAIEAIACARRIPLARLTTAFGHEDIARMEREGLIAVEETGRHSVTLTDPLMGEVVRGWLSVPRRRELRALLLADGLPPLEVLTHFELLGLAAWTHECHAQLPTGHAIAAAKESLRLWDAKFALECLDWVERDEALWPEVQRLRAGALLMLQLPHQALACMDQVSDAELEAQSRLDVAAFASVKATAMRSVPGRADDVPAYLDTVRARLLAKAGGPDAAGAGRDPGAGREGGAGRDADGTDRIVAARLDLAEFEYWAFCGDFARIVDRLEAAVAESQPAEEEARLVMASILMEARTVLGRERDGLALLHELTSEISLTSASIRVRQAFATRAFDVLLYNGHWRQALAVLRATPDTSSHYLRSSGASVELATGLALVMAGRGQEAMGSLQAAIALLERSPAARWLGLAYAAAAFACAQRGDAAATRSWLAKLDSSEPAEAYRTRFYTQFCSDMARRWIGDAHAAARLVASAREDIAHGRWNPAGIKLVGATVDARPDELRLLEEVCRHRQGQLAEIGGLLARGTRTGSLTDLAAAADLAAGLELDAVESRCAAVALDKARSRGNTVMANLMQARLDALEGRVAVLPVTPSQATPTLTQREQEVAVLAAAGTSNRRIAEDLGLSVRTVEGHLYQVFAKLSVSNRGELAGLVVGGGRGGRP</sequence>
<accession>A0ABS1JYD8</accession>